<accession>A0ABQ9GMT7</accession>
<dbReference type="EMBL" id="JARBHB010000011">
    <property type="protein sequence ID" value="KAJ8873351.1"/>
    <property type="molecule type" value="Genomic_DNA"/>
</dbReference>
<protein>
    <submittedName>
        <fullName evidence="1">Uncharacterized protein</fullName>
    </submittedName>
</protein>
<reference evidence="1 2" key="1">
    <citation type="submission" date="2023-02" db="EMBL/GenBank/DDBJ databases">
        <title>LHISI_Scaffold_Assembly.</title>
        <authorList>
            <person name="Stuart O.P."/>
            <person name="Cleave R."/>
            <person name="Magrath M.J.L."/>
            <person name="Mikheyev A.S."/>
        </authorList>
    </citation>
    <scope>NUCLEOTIDE SEQUENCE [LARGE SCALE GENOMIC DNA]</scope>
    <source>
        <strain evidence="1">Daus_M_001</strain>
        <tissue evidence="1">Leg muscle</tissue>
    </source>
</reference>
<gene>
    <name evidence="1" type="ORF">PR048_026985</name>
</gene>
<sequence>MAETYEALDMAANHRNVCRILPYITVMHPTTQSKNARESERGDFREKIPLIELPHLPGIEPGSPYWETSPLGALPSRPLRKWQRIKPAHSKFQVLRQLLGKTETYYKSFISSTVMLNIPDKFGKHGYAFHADSLIECAKLWQRMLYLSGYYVLVKIPHCLDANLQCSVIREQSLIDEDCHMASVQVHLLRHELHTYTTSAIRISFGCRETKEVSLSSSRGQAITAVYHRRNDRARFKNVCSLFAVTFRINPAKKKKTCIDLLHPTKESRVRFPEGSLPDFRTWESWRTMLLVSGISLGTPVSAAHSHFDSPSSAFKTPLFGAAQIFQLRSSFRDKITREGYLNFPTQCLVNRGDEARDERTSVARSHFVLLGLWYAKYHHPGRKDKGTWNINY</sequence>
<comment type="caution">
    <text evidence="1">The sequence shown here is derived from an EMBL/GenBank/DDBJ whole genome shotgun (WGS) entry which is preliminary data.</text>
</comment>
<organism evidence="1 2">
    <name type="scientific">Dryococelus australis</name>
    <dbReference type="NCBI Taxonomy" id="614101"/>
    <lineage>
        <taxon>Eukaryota</taxon>
        <taxon>Metazoa</taxon>
        <taxon>Ecdysozoa</taxon>
        <taxon>Arthropoda</taxon>
        <taxon>Hexapoda</taxon>
        <taxon>Insecta</taxon>
        <taxon>Pterygota</taxon>
        <taxon>Neoptera</taxon>
        <taxon>Polyneoptera</taxon>
        <taxon>Phasmatodea</taxon>
        <taxon>Verophasmatodea</taxon>
        <taxon>Anareolatae</taxon>
        <taxon>Phasmatidae</taxon>
        <taxon>Eurycanthinae</taxon>
        <taxon>Dryococelus</taxon>
    </lineage>
</organism>
<name>A0ABQ9GMT7_9NEOP</name>
<proteinExistence type="predicted"/>
<evidence type="ECO:0000313" key="2">
    <source>
        <dbReference type="Proteomes" id="UP001159363"/>
    </source>
</evidence>
<keyword evidence="2" id="KW-1185">Reference proteome</keyword>
<evidence type="ECO:0000313" key="1">
    <source>
        <dbReference type="EMBL" id="KAJ8873351.1"/>
    </source>
</evidence>
<dbReference type="Proteomes" id="UP001159363">
    <property type="component" value="Chromosome 10"/>
</dbReference>